<feature type="transmembrane region" description="Helical" evidence="1">
    <location>
        <begin position="20"/>
        <end position="42"/>
    </location>
</feature>
<name>A0A6L5B8W7_APIGR</name>
<accession>A0A6L5B8W7</accession>
<sequence>MSCLSQLSSIMQRLSDSPRWPLILYATTWTTLLTVTVAVASFSPELAFVSVISPRTSSSYDSLSRGPHCRNDEYVRVPMDIPTETFCIPGEMFRRSKMDLVVPPVFAAVIVACSAYVVRALALWEDDTLVEPY</sequence>
<dbReference type="EMBL" id="WRXP01001620">
    <property type="protein sequence ID" value="KAF1002166.1"/>
    <property type="molecule type" value="Genomic_DNA"/>
</dbReference>
<keyword evidence="1" id="KW-1133">Transmembrane helix</keyword>
<keyword evidence="1" id="KW-0472">Membrane</keyword>
<reference evidence="2" key="1">
    <citation type="submission" date="2020-01" db="EMBL/GenBank/DDBJ databases">
        <title>The Celery Genome Sequence Reveals Sequential Paleo-tetraploidization, Resistance Gene Elimination, Karyotype Evolution, and Functional Innovation in Apiales.</title>
        <authorList>
            <person name="Song X."/>
        </authorList>
    </citation>
    <scope>NUCLEOTIDE SEQUENCE</scope>
    <source>
        <tissue evidence="2">Leaf</tissue>
    </source>
</reference>
<feature type="transmembrane region" description="Helical" evidence="1">
    <location>
        <begin position="100"/>
        <end position="124"/>
    </location>
</feature>
<gene>
    <name evidence="2" type="ORF">AG4045_019183</name>
</gene>
<dbReference type="Proteomes" id="UP000593563">
    <property type="component" value="Unassembled WGS sequence"/>
</dbReference>
<keyword evidence="3" id="KW-1185">Reference proteome</keyword>
<keyword evidence="1" id="KW-0812">Transmembrane</keyword>
<protein>
    <submittedName>
        <fullName evidence="2">Uncharacterized protein</fullName>
    </submittedName>
</protein>
<dbReference type="PANTHER" id="PTHR34658:SF2">
    <property type="entry name" value="OS01G0151800 PROTEIN"/>
    <property type="match status" value="1"/>
</dbReference>
<comment type="caution">
    <text evidence="2">The sequence shown here is derived from an EMBL/GenBank/DDBJ whole genome shotgun (WGS) entry which is preliminary data.</text>
</comment>
<dbReference type="PANTHER" id="PTHR34658">
    <property type="entry name" value="OS01G0151800 PROTEIN"/>
    <property type="match status" value="1"/>
</dbReference>
<evidence type="ECO:0000256" key="1">
    <source>
        <dbReference type="SAM" id="Phobius"/>
    </source>
</evidence>
<evidence type="ECO:0000313" key="2">
    <source>
        <dbReference type="EMBL" id="KAF1002166.1"/>
    </source>
</evidence>
<organism evidence="2 3">
    <name type="scientific">Apium graveolens</name>
    <name type="common">Celery</name>
    <dbReference type="NCBI Taxonomy" id="4045"/>
    <lineage>
        <taxon>Eukaryota</taxon>
        <taxon>Viridiplantae</taxon>
        <taxon>Streptophyta</taxon>
        <taxon>Embryophyta</taxon>
        <taxon>Tracheophyta</taxon>
        <taxon>Spermatophyta</taxon>
        <taxon>Magnoliopsida</taxon>
        <taxon>eudicotyledons</taxon>
        <taxon>Gunneridae</taxon>
        <taxon>Pentapetalae</taxon>
        <taxon>asterids</taxon>
        <taxon>campanulids</taxon>
        <taxon>Apiales</taxon>
        <taxon>Apiaceae</taxon>
        <taxon>Apioideae</taxon>
        <taxon>apioid superclade</taxon>
        <taxon>Apieae</taxon>
        <taxon>Apium</taxon>
    </lineage>
</organism>
<proteinExistence type="predicted"/>
<dbReference type="AlphaFoldDB" id="A0A6L5B8W7"/>
<evidence type="ECO:0000313" key="3">
    <source>
        <dbReference type="Proteomes" id="UP000593563"/>
    </source>
</evidence>